<gene>
    <name evidence="2" type="ORF">BDK51DRAFT_43295</name>
</gene>
<proteinExistence type="predicted"/>
<organism evidence="2 3">
    <name type="scientific">Blyttiomyces helicus</name>
    <dbReference type="NCBI Taxonomy" id="388810"/>
    <lineage>
        <taxon>Eukaryota</taxon>
        <taxon>Fungi</taxon>
        <taxon>Fungi incertae sedis</taxon>
        <taxon>Chytridiomycota</taxon>
        <taxon>Chytridiomycota incertae sedis</taxon>
        <taxon>Chytridiomycetes</taxon>
        <taxon>Chytridiomycetes incertae sedis</taxon>
        <taxon>Blyttiomyces</taxon>
    </lineage>
</organism>
<dbReference type="EMBL" id="KZ994568">
    <property type="protein sequence ID" value="RKO92605.1"/>
    <property type="molecule type" value="Genomic_DNA"/>
</dbReference>
<dbReference type="AlphaFoldDB" id="A0A4P9WKF9"/>
<protein>
    <submittedName>
        <fullName evidence="2">Uncharacterized protein</fullName>
    </submittedName>
</protein>
<keyword evidence="3" id="KW-1185">Reference proteome</keyword>
<evidence type="ECO:0000256" key="1">
    <source>
        <dbReference type="SAM" id="MobiDB-lite"/>
    </source>
</evidence>
<accession>A0A4P9WKF9</accession>
<feature type="region of interest" description="Disordered" evidence="1">
    <location>
        <begin position="221"/>
        <end position="252"/>
    </location>
</feature>
<dbReference type="Proteomes" id="UP000269721">
    <property type="component" value="Unassembled WGS sequence"/>
</dbReference>
<evidence type="ECO:0000313" key="2">
    <source>
        <dbReference type="EMBL" id="RKO92605.1"/>
    </source>
</evidence>
<sequence length="280" mass="30544">MSTRKKKVEQYRALLEPAEDFQRFFAERSLPLWPKHPILALLVPARGPEPGGQKPHDPLAREGCCTSRPIVFHRGPVARSRAERLTLALSGRPRGTGGKERKAGAGVEVFFSKKQRERALEARSHPQRQIVVAGRSSRWREQGLGFCSLADLFPRTRSFLLTTAPESLKTTISPELAASEFFAISLSPPTDSKLAHSQPPQIKQLRETGELAPSKMDSMENIATAPRGTPSGWSAVRPPKEGSSRDAPCPELSAPLALSLPAEPSFAALSISSRTSVPQC</sequence>
<reference evidence="3" key="1">
    <citation type="journal article" date="2018" name="Nat. Microbiol.">
        <title>Leveraging single-cell genomics to expand the fungal tree of life.</title>
        <authorList>
            <person name="Ahrendt S.R."/>
            <person name="Quandt C.A."/>
            <person name="Ciobanu D."/>
            <person name="Clum A."/>
            <person name="Salamov A."/>
            <person name="Andreopoulos B."/>
            <person name="Cheng J.F."/>
            <person name="Woyke T."/>
            <person name="Pelin A."/>
            <person name="Henrissat B."/>
            <person name="Reynolds N.K."/>
            <person name="Benny G.L."/>
            <person name="Smith M.E."/>
            <person name="James T.Y."/>
            <person name="Grigoriev I.V."/>
        </authorList>
    </citation>
    <scope>NUCLEOTIDE SEQUENCE [LARGE SCALE GENOMIC DNA]</scope>
</reference>
<evidence type="ECO:0000313" key="3">
    <source>
        <dbReference type="Proteomes" id="UP000269721"/>
    </source>
</evidence>
<name>A0A4P9WKF9_9FUNG</name>